<sequence>MNSNILMDVNPYWKQFDPVRKEWFMVIAFICIIIDILGILANSLVLFYLIKKKSRKISNGCFFIINLAISDLLNLLINIPIKAMSNLNQAWFLNKTICQMYGFLGGLFGFVSITTMALMSIERFLIVKNPLNALKLNEKIMLSCSLFSWIYSTFWISLGFLTSRGFDLEGILTSCTIDYLSRDLVTRITLIFLFIGGFIIPFVIIVFCYCLILSILKLKNGILQYNFSSNNLMKHDVRMSSLFLPNDNLRYMSNASLNENSKFIVNKLDKYSYQTECREIFEVNKKICKTYPKINLMKKNNYFLKREIQVSKTILMSVGFFCMSWFPYAIVLLVAQFGSNRESFITPLSASLPALFAKFSTVANPIVYTLHHKECRLYFLEILKIRKATICSFFVKK</sequence>
<dbReference type="InterPro" id="IPR050125">
    <property type="entry name" value="GPCR_opsins"/>
</dbReference>
<comment type="subcellular location">
    <subcellularLocation>
        <location evidence="1">Membrane</location>
        <topology evidence="1">Multi-pass membrane protein</topology>
    </subcellularLocation>
</comment>
<dbReference type="SUPFAM" id="SSF81321">
    <property type="entry name" value="Family A G protein-coupled receptor-like"/>
    <property type="match status" value="1"/>
</dbReference>
<evidence type="ECO:0000256" key="3">
    <source>
        <dbReference type="ARBA" id="ARBA00022989"/>
    </source>
</evidence>
<evidence type="ECO:0000313" key="11">
    <source>
        <dbReference type="EMBL" id="CAF1024962.1"/>
    </source>
</evidence>
<feature type="transmembrane region" description="Helical" evidence="9">
    <location>
        <begin position="61"/>
        <end position="81"/>
    </location>
</feature>
<feature type="transmembrane region" description="Helical" evidence="9">
    <location>
        <begin position="350"/>
        <end position="370"/>
    </location>
</feature>
<dbReference type="AlphaFoldDB" id="A0A814IIP7"/>
<dbReference type="InterPro" id="IPR017452">
    <property type="entry name" value="GPCR_Rhodpsn_7TM"/>
</dbReference>
<dbReference type="EMBL" id="CAJNOC010004533">
    <property type="protein sequence ID" value="CAF1024962.1"/>
    <property type="molecule type" value="Genomic_DNA"/>
</dbReference>
<dbReference type="GO" id="GO:0004930">
    <property type="term" value="F:G protein-coupled receptor activity"/>
    <property type="evidence" value="ECO:0007669"/>
    <property type="project" value="UniProtKB-KW"/>
</dbReference>
<feature type="transmembrane region" description="Helical" evidence="9">
    <location>
        <begin position="140"/>
        <end position="161"/>
    </location>
</feature>
<keyword evidence="4 8" id="KW-0297">G-protein coupled receptor</keyword>
<comment type="similarity">
    <text evidence="8">Belongs to the G-protein coupled receptor 1 family.</text>
</comment>
<dbReference type="GO" id="GO:0016020">
    <property type="term" value="C:membrane"/>
    <property type="evidence" value="ECO:0007669"/>
    <property type="project" value="UniProtKB-SubCell"/>
</dbReference>
<keyword evidence="12" id="KW-1185">Reference proteome</keyword>
<comment type="caution">
    <text evidence="11">The sequence shown here is derived from an EMBL/GenBank/DDBJ whole genome shotgun (WGS) entry which is preliminary data.</text>
</comment>
<feature type="transmembrane region" description="Helical" evidence="9">
    <location>
        <begin position="188"/>
        <end position="216"/>
    </location>
</feature>
<feature type="transmembrane region" description="Helical" evidence="9">
    <location>
        <begin position="101"/>
        <end position="119"/>
    </location>
</feature>
<keyword evidence="2 8" id="KW-0812">Transmembrane</keyword>
<evidence type="ECO:0000256" key="5">
    <source>
        <dbReference type="ARBA" id="ARBA00023136"/>
    </source>
</evidence>
<dbReference type="OrthoDB" id="9996086at2759"/>
<evidence type="ECO:0000256" key="1">
    <source>
        <dbReference type="ARBA" id="ARBA00004141"/>
    </source>
</evidence>
<keyword evidence="5 9" id="KW-0472">Membrane</keyword>
<feature type="transmembrane region" description="Helical" evidence="9">
    <location>
        <begin position="314"/>
        <end position="338"/>
    </location>
</feature>
<dbReference type="Gene3D" id="1.20.1070.10">
    <property type="entry name" value="Rhodopsin 7-helix transmembrane proteins"/>
    <property type="match status" value="1"/>
</dbReference>
<dbReference type="PRINTS" id="PR00237">
    <property type="entry name" value="GPCRRHODOPSN"/>
</dbReference>
<keyword evidence="6 8" id="KW-0675">Receptor</keyword>
<evidence type="ECO:0000256" key="7">
    <source>
        <dbReference type="ARBA" id="ARBA00023224"/>
    </source>
</evidence>
<reference evidence="11" key="1">
    <citation type="submission" date="2021-02" db="EMBL/GenBank/DDBJ databases">
        <authorList>
            <person name="Nowell W R."/>
        </authorList>
    </citation>
    <scope>NUCLEOTIDE SEQUENCE</scope>
    <source>
        <strain evidence="11">Ploen Becks lab</strain>
    </source>
</reference>
<feature type="transmembrane region" description="Helical" evidence="9">
    <location>
        <begin position="23"/>
        <end position="49"/>
    </location>
</feature>
<evidence type="ECO:0000256" key="6">
    <source>
        <dbReference type="ARBA" id="ARBA00023170"/>
    </source>
</evidence>
<organism evidence="11 12">
    <name type="scientific">Brachionus calyciflorus</name>
    <dbReference type="NCBI Taxonomy" id="104777"/>
    <lineage>
        <taxon>Eukaryota</taxon>
        <taxon>Metazoa</taxon>
        <taxon>Spiralia</taxon>
        <taxon>Gnathifera</taxon>
        <taxon>Rotifera</taxon>
        <taxon>Eurotatoria</taxon>
        <taxon>Monogononta</taxon>
        <taxon>Pseudotrocha</taxon>
        <taxon>Ploima</taxon>
        <taxon>Brachionidae</taxon>
        <taxon>Brachionus</taxon>
    </lineage>
</organism>
<evidence type="ECO:0000256" key="9">
    <source>
        <dbReference type="SAM" id="Phobius"/>
    </source>
</evidence>
<evidence type="ECO:0000256" key="8">
    <source>
        <dbReference type="RuleBase" id="RU000688"/>
    </source>
</evidence>
<evidence type="ECO:0000313" key="12">
    <source>
        <dbReference type="Proteomes" id="UP000663879"/>
    </source>
</evidence>
<dbReference type="PANTHER" id="PTHR24240">
    <property type="entry name" value="OPSIN"/>
    <property type="match status" value="1"/>
</dbReference>
<feature type="domain" description="G-protein coupled receptors family 1 profile" evidence="10">
    <location>
        <begin position="41"/>
        <end position="368"/>
    </location>
</feature>
<evidence type="ECO:0000256" key="4">
    <source>
        <dbReference type="ARBA" id="ARBA00023040"/>
    </source>
</evidence>
<evidence type="ECO:0000256" key="2">
    <source>
        <dbReference type="ARBA" id="ARBA00022692"/>
    </source>
</evidence>
<gene>
    <name evidence="11" type="ORF">OXX778_LOCUS17570</name>
</gene>
<name>A0A814IIP7_9BILA</name>
<keyword evidence="7 8" id="KW-0807">Transducer</keyword>
<dbReference type="Pfam" id="PF00001">
    <property type="entry name" value="7tm_1"/>
    <property type="match status" value="1"/>
</dbReference>
<evidence type="ECO:0000259" key="10">
    <source>
        <dbReference type="PROSITE" id="PS50262"/>
    </source>
</evidence>
<dbReference type="InterPro" id="IPR000276">
    <property type="entry name" value="GPCR_Rhodpsn"/>
</dbReference>
<keyword evidence="3 9" id="KW-1133">Transmembrane helix</keyword>
<proteinExistence type="inferred from homology"/>
<dbReference type="PROSITE" id="PS50262">
    <property type="entry name" value="G_PROTEIN_RECEP_F1_2"/>
    <property type="match status" value="1"/>
</dbReference>
<dbReference type="Proteomes" id="UP000663879">
    <property type="component" value="Unassembled WGS sequence"/>
</dbReference>
<dbReference type="PROSITE" id="PS00237">
    <property type="entry name" value="G_PROTEIN_RECEP_F1_1"/>
    <property type="match status" value="1"/>
</dbReference>
<protein>
    <recommendedName>
        <fullName evidence="10">G-protein coupled receptors family 1 profile domain-containing protein</fullName>
    </recommendedName>
</protein>
<accession>A0A814IIP7</accession>